<keyword evidence="3" id="KW-1185">Reference proteome</keyword>
<evidence type="ECO:0000313" key="2">
    <source>
        <dbReference type="EMBL" id="KAI5078706.1"/>
    </source>
</evidence>
<dbReference type="PANTHER" id="PTHR36762:SF2">
    <property type="entry name" value="LIGHT-REGULATED PROTEIN 1, CHLOROPLASTIC"/>
    <property type="match status" value="1"/>
</dbReference>
<comment type="caution">
    <text evidence="2">The sequence shown here is derived from an EMBL/GenBank/DDBJ whole genome shotgun (WGS) entry which is preliminary data.</text>
</comment>
<evidence type="ECO:0000313" key="3">
    <source>
        <dbReference type="Proteomes" id="UP000886520"/>
    </source>
</evidence>
<dbReference type="Pfam" id="PF07207">
    <property type="entry name" value="Lir1"/>
    <property type="match status" value="1"/>
</dbReference>
<organism evidence="2 3">
    <name type="scientific">Adiantum capillus-veneris</name>
    <name type="common">Maidenhair fern</name>
    <dbReference type="NCBI Taxonomy" id="13818"/>
    <lineage>
        <taxon>Eukaryota</taxon>
        <taxon>Viridiplantae</taxon>
        <taxon>Streptophyta</taxon>
        <taxon>Embryophyta</taxon>
        <taxon>Tracheophyta</taxon>
        <taxon>Polypodiopsida</taxon>
        <taxon>Polypodiidae</taxon>
        <taxon>Polypodiales</taxon>
        <taxon>Pteridineae</taxon>
        <taxon>Pteridaceae</taxon>
        <taxon>Vittarioideae</taxon>
        <taxon>Adiantum</taxon>
    </lineage>
</organism>
<dbReference type="InterPro" id="IPR009856">
    <property type="entry name" value="Lir1"/>
</dbReference>
<name>A0A9D4V2S0_ADICA</name>
<gene>
    <name evidence="2" type="ORF">GOP47_0006377</name>
</gene>
<proteinExistence type="predicted"/>
<dbReference type="Proteomes" id="UP000886520">
    <property type="component" value="Chromosome 6"/>
</dbReference>
<protein>
    <submittedName>
        <fullName evidence="2">Uncharacterized protein</fullName>
    </submittedName>
</protein>
<feature type="compositionally biased region" description="Low complexity" evidence="1">
    <location>
        <begin position="95"/>
        <end position="112"/>
    </location>
</feature>
<dbReference type="PANTHER" id="PTHR36762">
    <property type="entry name" value="LIGHT-REGULATED PROTEIN 1, CHLOROPLASTIC"/>
    <property type="match status" value="1"/>
</dbReference>
<sequence length="175" mass="18851">MQGAALLTSPAATAAALTPCAAFLRYTSTNVRCTSPLPLFSSRSLQQKRRPLLRAQQQDQDYVTYDAKKSVFPAEACEELGGEACEVDGVGPEVKGSASAPKQQSSSKAGSGPDRDVFPGEACDDLGAPYQQFLSQADYADSHTRLRSVYAWKLSGQISSLNYEWKTCHQGPLLL</sequence>
<feature type="region of interest" description="Disordered" evidence="1">
    <location>
        <begin position="91"/>
        <end position="120"/>
    </location>
</feature>
<dbReference type="GO" id="GO:0009507">
    <property type="term" value="C:chloroplast"/>
    <property type="evidence" value="ECO:0007669"/>
    <property type="project" value="InterPro"/>
</dbReference>
<reference evidence="2" key="1">
    <citation type="submission" date="2021-01" db="EMBL/GenBank/DDBJ databases">
        <title>Adiantum capillus-veneris genome.</title>
        <authorList>
            <person name="Fang Y."/>
            <person name="Liao Q."/>
        </authorList>
    </citation>
    <scope>NUCLEOTIDE SEQUENCE</scope>
    <source>
        <strain evidence="2">H3</strain>
        <tissue evidence="2">Leaf</tissue>
    </source>
</reference>
<accession>A0A9D4V2S0</accession>
<dbReference type="AlphaFoldDB" id="A0A9D4V2S0"/>
<dbReference type="EMBL" id="JABFUD020000006">
    <property type="protein sequence ID" value="KAI5078706.1"/>
    <property type="molecule type" value="Genomic_DNA"/>
</dbReference>
<evidence type="ECO:0000256" key="1">
    <source>
        <dbReference type="SAM" id="MobiDB-lite"/>
    </source>
</evidence>